<feature type="region of interest" description="Disordered" evidence="1">
    <location>
        <begin position="1"/>
        <end position="53"/>
    </location>
</feature>
<feature type="compositionally biased region" description="Polar residues" evidence="1">
    <location>
        <begin position="17"/>
        <end position="33"/>
    </location>
</feature>
<feature type="compositionally biased region" description="Basic and acidic residues" evidence="1">
    <location>
        <begin position="35"/>
        <end position="51"/>
    </location>
</feature>
<organism evidence="2 3">
    <name type="scientific">Sphagnum jensenii</name>
    <dbReference type="NCBI Taxonomy" id="128206"/>
    <lineage>
        <taxon>Eukaryota</taxon>
        <taxon>Viridiplantae</taxon>
        <taxon>Streptophyta</taxon>
        <taxon>Embryophyta</taxon>
        <taxon>Bryophyta</taxon>
        <taxon>Sphagnophytina</taxon>
        <taxon>Sphagnopsida</taxon>
        <taxon>Sphagnales</taxon>
        <taxon>Sphagnaceae</taxon>
        <taxon>Sphagnum</taxon>
    </lineage>
</organism>
<sequence>MRFTNRRKWSTRGLRKPQNSHCSPRSGNKQQCAPESERHSGDSAQRRRQRDEEDEALAFCQRGRGGVKGVLNTHQNRRPVPVMIDTWNIFQPTPIHIPRRNSTRLRNASARYLVVSIPLTSNGHRCKLTPSDGRRYCSLFMPVWDDG</sequence>
<dbReference type="EMBL" id="OZ023709">
    <property type="protein sequence ID" value="CAK9881756.1"/>
    <property type="molecule type" value="Genomic_DNA"/>
</dbReference>
<reference evidence="2" key="1">
    <citation type="submission" date="2024-03" db="EMBL/GenBank/DDBJ databases">
        <authorList>
            <consortium name="ELIXIR-Norway"/>
            <consortium name="Elixir Norway"/>
        </authorList>
    </citation>
    <scope>NUCLEOTIDE SEQUENCE</scope>
</reference>
<proteinExistence type="predicted"/>
<protein>
    <submittedName>
        <fullName evidence="2">Uncharacterized protein</fullName>
    </submittedName>
</protein>
<keyword evidence="3" id="KW-1185">Reference proteome</keyword>
<feature type="compositionally biased region" description="Basic residues" evidence="1">
    <location>
        <begin position="1"/>
        <end position="15"/>
    </location>
</feature>
<name>A0ABP1BZ58_9BRYO</name>
<evidence type="ECO:0000313" key="2">
    <source>
        <dbReference type="EMBL" id="CAK9881756.1"/>
    </source>
</evidence>
<gene>
    <name evidence="2" type="ORF">CSSPJE1EN2_LOCUS23112</name>
</gene>
<evidence type="ECO:0000313" key="3">
    <source>
        <dbReference type="Proteomes" id="UP001497522"/>
    </source>
</evidence>
<dbReference type="Proteomes" id="UP001497522">
    <property type="component" value="Chromosome 8"/>
</dbReference>
<accession>A0ABP1BZ58</accession>
<evidence type="ECO:0000256" key="1">
    <source>
        <dbReference type="SAM" id="MobiDB-lite"/>
    </source>
</evidence>